<dbReference type="AlphaFoldDB" id="A0A0E9WZ10"/>
<organism evidence="1">
    <name type="scientific">Anguilla anguilla</name>
    <name type="common">European freshwater eel</name>
    <name type="synonym">Muraena anguilla</name>
    <dbReference type="NCBI Taxonomy" id="7936"/>
    <lineage>
        <taxon>Eukaryota</taxon>
        <taxon>Metazoa</taxon>
        <taxon>Chordata</taxon>
        <taxon>Craniata</taxon>
        <taxon>Vertebrata</taxon>
        <taxon>Euteleostomi</taxon>
        <taxon>Actinopterygii</taxon>
        <taxon>Neopterygii</taxon>
        <taxon>Teleostei</taxon>
        <taxon>Anguilliformes</taxon>
        <taxon>Anguillidae</taxon>
        <taxon>Anguilla</taxon>
    </lineage>
</organism>
<accession>A0A0E9WZ10</accession>
<proteinExistence type="predicted"/>
<protein>
    <submittedName>
        <fullName evidence="1">Uncharacterized protein</fullName>
    </submittedName>
</protein>
<dbReference type="EMBL" id="GBXM01013889">
    <property type="protein sequence ID" value="JAH94688.1"/>
    <property type="molecule type" value="Transcribed_RNA"/>
</dbReference>
<name>A0A0E9WZ10_ANGAN</name>
<reference evidence="1" key="1">
    <citation type="submission" date="2014-11" db="EMBL/GenBank/DDBJ databases">
        <authorList>
            <person name="Amaro Gonzalez C."/>
        </authorList>
    </citation>
    <scope>NUCLEOTIDE SEQUENCE</scope>
</reference>
<reference evidence="1" key="2">
    <citation type="journal article" date="2015" name="Fish Shellfish Immunol.">
        <title>Early steps in the European eel (Anguilla anguilla)-Vibrio vulnificus interaction in the gills: Role of the RtxA13 toxin.</title>
        <authorList>
            <person name="Callol A."/>
            <person name="Pajuelo D."/>
            <person name="Ebbesson L."/>
            <person name="Teles M."/>
            <person name="MacKenzie S."/>
            <person name="Amaro C."/>
        </authorList>
    </citation>
    <scope>NUCLEOTIDE SEQUENCE</scope>
</reference>
<sequence length="73" mass="8357">MTLYNNKIIYTIHLYMELQSSIPSTIFAVHVFFQFPHMAININILLKSSEKQTTHFPITGIITVPTSSVTPYL</sequence>
<evidence type="ECO:0000313" key="1">
    <source>
        <dbReference type="EMBL" id="JAH94688.1"/>
    </source>
</evidence>